<dbReference type="Pfam" id="PF21071">
    <property type="entry name" value="LARP1_HEAT"/>
    <property type="match status" value="1"/>
</dbReference>
<dbReference type="EMBL" id="CAJNOL010001656">
    <property type="protein sequence ID" value="CAF1398957.1"/>
    <property type="molecule type" value="Genomic_DNA"/>
</dbReference>
<keyword evidence="4" id="KW-1185">Reference proteome</keyword>
<dbReference type="Proteomes" id="UP000663854">
    <property type="component" value="Unassembled WGS sequence"/>
</dbReference>
<evidence type="ECO:0000313" key="2">
    <source>
        <dbReference type="EMBL" id="CAF1398957.1"/>
    </source>
</evidence>
<reference evidence="1" key="1">
    <citation type="submission" date="2021-02" db="EMBL/GenBank/DDBJ databases">
        <authorList>
            <person name="Nowell W R."/>
        </authorList>
    </citation>
    <scope>NUCLEOTIDE SEQUENCE</scope>
</reference>
<protein>
    <submittedName>
        <fullName evidence="1">Uncharacterized protein</fullName>
    </submittedName>
</protein>
<proteinExistence type="predicted"/>
<sequence>MYRYGVECLFRFYTYGIEKHFRQHVFEDFHQETLCDHEAGQLYGLEKFWAFLKYSRQKPKINPKLEEILKNYKNLEDFRVDTASFPQQFFPTKSNYTPEAIAAAVARNGDTSNSLKPNGEQYLNGAKLYTRFVFLLFCLKKNGAHIYSSGFRFI</sequence>
<evidence type="ECO:0000313" key="4">
    <source>
        <dbReference type="Proteomes" id="UP000663870"/>
    </source>
</evidence>
<dbReference type="GO" id="GO:0000339">
    <property type="term" value="F:RNA cap binding"/>
    <property type="evidence" value="ECO:0007669"/>
    <property type="project" value="InterPro"/>
</dbReference>
<dbReference type="AlphaFoldDB" id="A0A814T2U2"/>
<name>A0A814T2U2_9BILA</name>
<dbReference type="Proteomes" id="UP000663870">
    <property type="component" value="Unassembled WGS sequence"/>
</dbReference>
<dbReference type="SMART" id="SM00684">
    <property type="entry name" value="DM15"/>
    <property type="match status" value="1"/>
</dbReference>
<accession>A0A814T2U2</accession>
<evidence type="ECO:0000313" key="3">
    <source>
        <dbReference type="Proteomes" id="UP000663854"/>
    </source>
</evidence>
<comment type="caution">
    <text evidence="1">The sequence shown here is derived from an EMBL/GenBank/DDBJ whole genome shotgun (WGS) entry which is preliminary data.</text>
</comment>
<dbReference type="EMBL" id="CAJNOH010000967">
    <property type="protein sequence ID" value="CAF1156224.1"/>
    <property type="molecule type" value="Genomic_DNA"/>
</dbReference>
<dbReference type="InterPro" id="IPR006607">
    <property type="entry name" value="DM15"/>
</dbReference>
<organism evidence="1 3">
    <name type="scientific">Rotaria sordida</name>
    <dbReference type="NCBI Taxonomy" id="392033"/>
    <lineage>
        <taxon>Eukaryota</taxon>
        <taxon>Metazoa</taxon>
        <taxon>Spiralia</taxon>
        <taxon>Gnathifera</taxon>
        <taxon>Rotifera</taxon>
        <taxon>Eurotatoria</taxon>
        <taxon>Bdelloidea</taxon>
        <taxon>Philodinida</taxon>
        <taxon>Philodinidae</taxon>
        <taxon>Rotaria</taxon>
    </lineage>
</organism>
<evidence type="ECO:0000313" key="1">
    <source>
        <dbReference type="EMBL" id="CAF1156224.1"/>
    </source>
</evidence>
<gene>
    <name evidence="2" type="ORF">JXQ802_LOCUS34604</name>
    <name evidence="1" type="ORF">PYM288_LOCUS22492</name>
</gene>
<dbReference type="GO" id="GO:0048255">
    <property type="term" value="P:mRNA stabilization"/>
    <property type="evidence" value="ECO:0007669"/>
    <property type="project" value="InterPro"/>
</dbReference>